<evidence type="ECO:0000256" key="4">
    <source>
        <dbReference type="ARBA" id="ARBA00022475"/>
    </source>
</evidence>
<dbReference type="InterPro" id="IPR054327">
    <property type="entry name" value="His-kinase-like_sensor"/>
</dbReference>
<dbReference type="Gene3D" id="3.40.50.2300">
    <property type="match status" value="1"/>
</dbReference>
<dbReference type="Pfam" id="PF02518">
    <property type="entry name" value="HATPase_c"/>
    <property type="match status" value="1"/>
</dbReference>
<organism evidence="24 25">
    <name type="scientific">Zoogloea oryzae</name>
    <dbReference type="NCBI Taxonomy" id="310767"/>
    <lineage>
        <taxon>Bacteria</taxon>
        <taxon>Pseudomonadati</taxon>
        <taxon>Pseudomonadota</taxon>
        <taxon>Betaproteobacteria</taxon>
        <taxon>Rhodocyclales</taxon>
        <taxon>Zoogloeaceae</taxon>
        <taxon>Zoogloea</taxon>
    </lineage>
</organism>
<dbReference type="CDD" id="cd16922">
    <property type="entry name" value="HATPase_EvgS-ArcB-TorS-like"/>
    <property type="match status" value="1"/>
</dbReference>
<dbReference type="CDD" id="cd12915">
    <property type="entry name" value="PDC2_DGC_like"/>
    <property type="match status" value="1"/>
</dbReference>
<evidence type="ECO:0000256" key="15">
    <source>
        <dbReference type="PROSITE-ProRule" id="PRU00169"/>
    </source>
</evidence>
<dbReference type="PROSITE" id="PS50113">
    <property type="entry name" value="PAC"/>
    <property type="match status" value="1"/>
</dbReference>
<comment type="catalytic activity">
    <reaction evidence="1">
        <text>ATP + protein L-histidine = ADP + protein N-phospho-L-histidine.</text>
        <dbReference type="EC" id="2.7.13.3"/>
    </reaction>
</comment>
<dbReference type="SMART" id="SM00448">
    <property type="entry name" value="REC"/>
    <property type="match status" value="1"/>
</dbReference>
<name>A0ABQ6FGA9_9RHOO</name>
<evidence type="ECO:0000256" key="2">
    <source>
        <dbReference type="ARBA" id="ARBA00004429"/>
    </source>
</evidence>
<dbReference type="PROSITE" id="PS50112">
    <property type="entry name" value="PAS"/>
    <property type="match status" value="2"/>
</dbReference>
<dbReference type="InterPro" id="IPR000700">
    <property type="entry name" value="PAS-assoc_C"/>
</dbReference>
<dbReference type="InterPro" id="IPR005467">
    <property type="entry name" value="His_kinase_dom"/>
</dbReference>
<dbReference type="PANTHER" id="PTHR43047">
    <property type="entry name" value="TWO-COMPONENT HISTIDINE PROTEIN KINASE"/>
    <property type="match status" value="1"/>
</dbReference>
<dbReference type="PROSITE" id="PS50894">
    <property type="entry name" value="HPT"/>
    <property type="match status" value="1"/>
</dbReference>
<evidence type="ECO:0000313" key="25">
    <source>
        <dbReference type="Proteomes" id="UP001157167"/>
    </source>
</evidence>
<keyword evidence="13 18" id="KW-0472">Membrane</keyword>
<dbReference type="InterPro" id="IPR000014">
    <property type="entry name" value="PAS"/>
</dbReference>
<keyword evidence="10" id="KW-0067">ATP-binding</keyword>
<dbReference type="SMART" id="SM00388">
    <property type="entry name" value="HisKA"/>
    <property type="match status" value="1"/>
</dbReference>
<evidence type="ECO:0000256" key="17">
    <source>
        <dbReference type="SAM" id="MobiDB-lite"/>
    </source>
</evidence>
<evidence type="ECO:0000313" key="24">
    <source>
        <dbReference type="EMBL" id="GLT23652.1"/>
    </source>
</evidence>
<dbReference type="CDD" id="cd00130">
    <property type="entry name" value="PAS"/>
    <property type="match status" value="3"/>
</dbReference>
<feature type="domain" description="PAS" evidence="21">
    <location>
        <begin position="319"/>
        <end position="371"/>
    </location>
</feature>
<dbReference type="EMBL" id="BSPX01000055">
    <property type="protein sequence ID" value="GLT23652.1"/>
    <property type="molecule type" value="Genomic_DNA"/>
</dbReference>
<dbReference type="Pfam" id="PF00072">
    <property type="entry name" value="Response_reg"/>
    <property type="match status" value="1"/>
</dbReference>
<evidence type="ECO:0000256" key="12">
    <source>
        <dbReference type="ARBA" id="ARBA00023012"/>
    </source>
</evidence>
<feature type="modified residue" description="4-aspartylphosphate" evidence="15">
    <location>
        <position position="1199"/>
    </location>
</feature>
<keyword evidence="16" id="KW-0175">Coiled coil</keyword>
<dbReference type="NCBIfam" id="TIGR00229">
    <property type="entry name" value="sensory_box"/>
    <property type="match status" value="3"/>
</dbReference>
<reference evidence="25" key="1">
    <citation type="journal article" date="2019" name="Int. J. Syst. Evol. Microbiol.">
        <title>The Global Catalogue of Microorganisms (GCM) 10K type strain sequencing project: providing services to taxonomists for standard genome sequencing and annotation.</title>
        <authorList>
            <consortium name="The Broad Institute Genomics Platform"/>
            <consortium name="The Broad Institute Genome Sequencing Center for Infectious Disease"/>
            <person name="Wu L."/>
            <person name="Ma J."/>
        </authorList>
    </citation>
    <scope>NUCLEOTIDE SEQUENCE [LARGE SCALE GENOMIC DNA]</scope>
    <source>
        <strain evidence="25">NBRC 102407</strain>
    </source>
</reference>
<dbReference type="Pfam" id="PF22588">
    <property type="entry name" value="dCache_1_like"/>
    <property type="match status" value="1"/>
</dbReference>
<evidence type="ECO:0000259" key="19">
    <source>
        <dbReference type="PROSITE" id="PS50109"/>
    </source>
</evidence>
<dbReference type="SMART" id="SM00091">
    <property type="entry name" value="PAS"/>
    <property type="match status" value="2"/>
</dbReference>
<keyword evidence="10" id="KW-0547">Nucleotide-binding</keyword>
<evidence type="ECO:0000256" key="1">
    <source>
        <dbReference type="ARBA" id="ARBA00000085"/>
    </source>
</evidence>
<evidence type="ECO:0000256" key="18">
    <source>
        <dbReference type="SAM" id="Phobius"/>
    </source>
</evidence>
<dbReference type="SUPFAM" id="SSF47384">
    <property type="entry name" value="Homodimeric domain of signal transducing histidine kinase"/>
    <property type="match status" value="1"/>
</dbReference>
<keyword evidence="12" id="KW-0902">Two-component regulatory system</keyword>
<dbReference type="SMART" id="SM00086">
    <property type="entry name" value="PAC"/>
    <property type="match status" value="3"/>
</dbReference>
<evidence type="ECO:0000256" key="13">
    <source>
        <dbReference type="ARBA" id="ARBA00023136"/>
    </source>
</evidence>
<accession>A0ABQ6FGA9</accession>
<dbReference type="SUPFAM" id="SSF52172">
    <property type="entry name" value="CheY-like"/>
    <property type="match status" value="1"/>
</dbReference>
<dbReference type="PROSITE" id="PS50109">
    <property type="entry name" value="HIS_KIN"/>
    <property type="match status" value="1"/>
</dbReference>
<sequence length="1383" mass="148401">MGDFRQIEKRALRLAYWGQLAALLTTALVLAYLSWSSYHDAFTKAEATASGIARVNAFALDTTLNTADMLLAETATVVAPHMADRAALDAAWREESRRLRLYLSRIPQLNSVRVFNAAGEQILTTDSAAAGRPVNVADRAHFQAARDNPASGLVISDVVVSRTTNRNAIVLLRGIRDAQGRFLGVVSTPLDLAYFERLLADAQLGPEGAAAIRRVDSSKIVTRHPYSPGIINKIDPDHPAHRQIAAGAVSGSVQSTGQYDGVQRILSFQRLEHFPLYVVVGISRASVLEAWQWRALAAAVLVALALLSVSLFYRRLASTNRLLGGVLDAASEVAIIATDHRGLITLFNQGAENLLGYPAHEVVGKCRLDELQSDPPPADPDTSPTEAPLARQARGGRTERSYRRKNGSPIQVSQVVTPLASGRNGASGYLCVAHDVAESRRATGLQAAQNHVLEMIASSAPLPRVLDELVRGVEAQAGGLRCTVLLFDASTGTLRHGAAPSLPDTFNRAVDGLPIGLNRNAGTSASFLHDAVLLDDIRTDARWSALHAAALDAGLQAIWSTPILDAGGRLLGTFAVLNTEAGIDVAAAEKIVDVATHTAAIGIASALSAAAQEAGEKRMRLALHAANMGAYEYVPSTDRVHRSGDVPRAWGLDTEGTGQHYLALVHPEDQEGIANALAGLTPDTPDYAVEYRLRKRDGSYIWVADWASAVFDDDGRIDRVFGVCRDVTGRRALEDELQQHQQHLERLVAERAAQLSSSEANLRLILESTADGVYGVDNHGRVTFINPSACRMLGLDQEAVIGTHIHALIHHSHPDGSPYPTCNCPTNQTLQHGEGMTITDEVYWHADGHPVPVIYSTHPMVRDGRIVGAVVSFMDATERRALEEEREQARLAAERLARVKSEFLANMSHEIRTPLNGILGFAHIGYRDSTDPRQRSAFAHILDSGKLLLGVVNDILDFSKIEAGKLHIEAVPVDLPALLETITTAFDERAESRGLALRLVRAPDLPESCLADPLRLGQILTNLLSNGLKFTEKGEVSLSAALDGDSLVFRIADTGIGIAEAQLAQLFNAFEQADSSTTRRFGGTGLGLAITKRIVDLLGGTISATSTEGHGSVFEVRVPYIPAPRPALPAPPAADNAPQPERLAGIRVLAAEDNEVNQMVLEDMLLSEGAVLTMVENGRQAVDAVARHGANAFQVVLMDIQMPEMDGYEATRRIAELAPGLPVIGQTAHALAEERARCLEAGMVAHIAKPLDLDILVETLLRHVGKPPAQAHDPMIDRTALAARYPGRPEFVERLLGIFAGTAAERQAGLDEAIAAGDLRRIVEVAHALKSSAANIMASRLAELARQTEHAARDGQPEALTLAAGLKAAIADTAAEIEKPEHA</sequence>
<dbReference type="Gene3D" id="1.20.120.160">
    <property type="entry name" value="HPT domain"/>
    <property type="match status" value="1"/>
</dbReference>
<keyword evidence="5" id="KW-0997">Cell inner membrane</keyword>
<keyword evidence="8 18" id="KW-0812">Transmembrane</keyword>
<dbReference type="Gene3D" id="3.30.565.10">
    <property type="entry name" value="Histidine kinase-like ATPase, C-terminal domain"/>
    <property type="match status" value="1"/>
</dbReference>
<dbReference type="CDD" id="cd17546">
    <property type="entry name" value="REC_hyHK_CKI1_RcsC-like"/>
    <property type="match status" value="1"/>
</dbReference>
<dbReference type="InterPro" id="IPR011006">
    <property type="entry name" value="CheY-like_superfamily"/>
</dbReference>
<dbReference type="Pfam" id="PF01627">
    <property type="entry name" value="Hpt"/>
    <property type="match status" value="1"/>
</dbReference>
<evidence type="ECO:0000259" key="23">
    <source>
        <dbReference type="PROSITE" id="PS50894"/>
    </source>
</evidence>
<evidence type="ECO:0000256" key="11">
    <source>
        <dbReference type="ARBA" id="ARBA00022989"/>
    </source>
</evidence>
<keyword evidence="25" id="KW-1185">Reference proteome</keyword>
<dbReference type="InterPro" id="IPR036890">
    <property type="entry name" value="HATPase_C_sf"/>
</dbReference>
<dbReference type="EC" id="2.7.13.3" evidence="3"/>
<evidence type="ECO:0000259" key="21">
    <source>
        <dbReference type="PROSITE" id="PS50112"/>
    </source>
</evidence>
<evidence type="ECO:0000256" key="9">
    <source>
        <dbReference type="ARBA" id="ARBA00022777"/>
    </source>
</evidence>
<dbReference type="InterPro" id="IPR001789">
    <property type="entry name" value="Sig_transdc_resp-reg_receiver"/>
</dbReference>
<feature type="domain" description="HPt" evidence="23">
    <location>
        <begin position="1288"/>
        <end position="1383"/>
    </location>
</feature>
<dbReference type="PROSITE" id="PS50110">
    <property type="entry name" value="RESPONSE_REGULATORY"/>
    <property type="match status" value="1"/>
</dbReference>
<feature type="region of interest" description="Disordered" evidence="17">
    <location>
        <begin position="369"/>
        <end position="408"/>
    </location>
</feature>
<gene>
    <name evidence="24" type="ORF">GCM10007933_31200</name>
</gene>
<evidence type="ECO:0000259" key="20">
    <source>
        <dbReference type="PROSITE" id="PS50110"/>
    </source>
</evidence>
<dbReference type="Gene3D" id="3.30.450.40">
    <property type="match status" value="1"/>
</dbReference>
<feature type="domain" description="PAC" evidence="22">
    <location>
        <begin position="687"/>
        <end position="739"/>
    </location>
</feature>
<keyword evidence="4" id="KW-1003">Cell membrane</keyword>
<dbReference type="InterPro" id="IPR004358">
    <property type="entry name" value="Sig_transdc_His_kin-like_C"/>
</dbReference>
<feature type="domain" description="PAS" evidence="21">
    <location>
        <begin position="758"/>
        <end position="815"/>
    </location>
</feature>
<evidence type="ECO:0000256" key="16">
    <source>
        <dbReference type="SAM" id="Coils"/>
    </source>
</evidence>
<proteinExistence type="predicted"/>
<dbReference type="InterPro" id="IPR029016">
    <property type="entry name" value="GAF-like_dom_sf"/>
</dbReference>
<dbReference type="InterPro" id="IPR013767">
    <property type="entry name" value="PAS_fold"/>
</dbReference>
<keyword evidence="11 18" id="KW-1133">Transmembrane helix</keyword>
<dbReference type="SUPFAM" id="SSF55781">
    <property type="entry name" value="GAF domain-like"/>
    <property type="match status" value="1"/>
</dbReference>
<evidence type="ECO:0000256" key="10">
    <source>
        <dbReference type="ARBA" id="ARBA00022840"/>
    </source>
</evidence>
<evidence type="ECO:0000256" key="6">
    <source>
        <dbReference type="ARBA" id="ARBA00022553"/>
    </source>
</evidence>
<dbReference type="Gene3D" id="3.30.450.20">
    <property type="entry name" value="PAS domain"/>
    <property type="match status" value="5"/>
</dbReference>
<dbReference type="PANTHER" id="PTHR43047:SF78">
    <property type="entry name" value="SENSORY_REGULATORY PROTEIN RPFC"/>
    <property type="match status" value="1"/>
</dbReference>
<dbReference type="Gene3D" id="1.10.287.130">
    <property type="match status" value="1"/>
</dbReference>
<dbReference type="CDD" id="cd00082">
    <property type="entry name" value="HisKA"/>
    <property type="match status" value="1"/>
</dbReference>
<dbReference type="PRINTS" id="PR00344">
    <property type="entry name" value="BCTRLSENSOR"/>
</dbReference>
<feature type="transmembrane region" description="Helical" evidence="18">
    <location>
        <begin position="14"/>
        <end position="35"/>
    </location>
</feature>
<dbReference type="CDD" id="cd12914">
    <property type="entry name" value="PDC1_DGC_like"/>
    <property type="match status" value="1"/>
</dbReference>
<comment type="caution">
    <text evidence="24">The sequence shown here is derived from an EMBL/GenBank/DDBJ whole genome shotgun (WGS) entry which is preliminary data.</text>
</comment>
<feature type="coiled-coil region" evidence="16">
    <location>
        <begin position="874"/>
        <end position="902"/>
    </location>
</feature>
<dbReference type="InterPro" id="IPR013655">
    <property type="entry name" value="PAS_fold_3"/>
</dbReference>
<dbReference type="Pfam" id="PF08447">
    <property type="entry name" value="PAS_3"/>
    <property type="match status" value="1"/>
</dbReference>
<dbReference type="SMART" id="SM00387">
    <property type="entry name" value="HATPase_c"/>
    <property type="match status" value="1"/>
</dbReference>
<evidence type="ECO:0000259" key="22">
    <source>
        <dbReference type="PROSITE" id="PS50113"/>
    </source>
</evidence>
<dbReference type="InterPro" id="IPR001610">
    <property type="entry name" value="PAC"/>
</dbReference>
<comment type="subcellular location">
    <subcellularLocation>
        <location evidence="2">Cell inner membrane</location>
        <topology evidence="2">Multi-pass membrane protein</topology>
    </subcellularLocation>
</comment>
<keyword evidence="7" id="KW-0808">Transferase</keyword>
<protein>
    <recommendedName>
        <fullName evidence="3">histidine kinase</fullName>
        <ecNumber evidence="3">2.7.13.3</ecNumber>
    </recommendedName>
</protein>
<dbReference type="InterPro" id="IPR036641">
    <property type="entry name" value="HPT_dom_sf"/>
</dbReference>
<dbReference type="SUPFAM" id="SSF47226">
    <property type="entry name" value="Histidine-containing phosphotransfer domain, HPT domain"/>
    <property type="match status" value="1"/>
</dbReference>
<evidence type="ECO:0000256" key="3">
    <source>
        <dbReference type="ARBA" id="ARBA00012438"/>
    </source>
</evidence>
<keyword evidence="9" id="KW-0418">Kinase</keyword>
<feature type="modified residue" description="Phosphohistidine" evidence="14">
    <location>
        <position position="1327"/>
    </location>
</feature>
<evidence type="ECO:0000256" key="7">
    <source>
        <dbReference type="ARBA" id="ARBA00022679"/>
    </source>
</evidence>
<evidence type="ECO:0000256" key="8">
    <source>
        <dbReference type="ARBA" id="ARBA00022692"/>
    </source>
</evidence>
<dbReference type="SUPFAM" id="SSF55785">
    <property type="entry name" value="PYP-like sensor domain (PAS domain)"/>
    <property type="match status" value="3"/>
</dbReference>
<dbReference type="InterPro" id="IPR035965">
    <property type="entry name" value="PAS-like_dom_sf"/>
</dbReference>
<dbReference type="Proteomes" id="UP001157167">
    <property type="component" value="Unassembled WGS sequence"/>
</dbReference>
<feature type="domain" description="Response regulatory" evidence="20">
    <location>
        <begin position="1147"/>
        <end position="1264"/>
    </location>
</feature>
<dbReference type="Pfam" id="PF00512">
    <property type="entry name" value="HisKA"/>
    <property type="match status" value="1"/>
</dbReference>
<dbReference type="SUPFAM" id="SSF55874">
    <property type="entry name" value="ATPase domain of HSP90 chaperone/DNA topoisomerase II/histidine kinase"/>
    <property type="match status" value="1"/>
</dbReference>
<evidence type="ECO:0000256" key="14">
    <source>
        <dbReference type="PROSITE-ProRule" id="PRU00110"/>
    </source>
</evidence>
<dbReference type="InterPro" id="IPR003661">
    <property type="entry name" value="HisK_dim/P_dom"/>
</dbReference>
<dbReference type="InterPro" id="IPR036097">
    <property type="entry name" value="HisK_dim/P_sf"/>
</dbReference>
<dbReference type="Pfam" id="PF00989">
    <property type="entry name" value="PAS"/>
    <property type="match status" value="2"/>
</dbReference>
<feature type="domain" description="Histidine kinase" evidence="19">
    <location>
        <begin position="906"/>
        <end position="1122"/>
    </location>
</feature>
<dbReference type="InterPro" id="IPR008207">
    <property type="entry name" value="Sig_transdc_His_kin_Hpt_dom"/>
</dbReference>
<dbReference type="InterPro" id="IPR003594">
    <property type="entry name" value="HATPase_dom"/>
</dbReference>
<dbReference type="RefSeq" id="WP_284188840.1">
    <property type="nucleotide sequence ID" value="NZ_BSPX01000055.1"/>
</dbReference>
<keyword evidence="6 15" id="KW-0597">Phosphoprotein</keyword>
<evidence type="ECO:0000256" key="5">
    <source>
        <dbReference type="ARBA" id="ARBA00022519"/>
    </source>
</evidence>